<reference evidence="2" key="1">
    <citation type="submission" date="2020-11" db="EMBL/GenBank/DDBJ databases">
        <title>Bacterial whole genome sequence for Caenimonas sp. DR4.4.</title>
        <authorList>
            <person name="Le V."/>
            <person name="Ko S.-R."/>
            <person name="Ahn C.-Y."/>
            <person name="Oh H.-M."/>
        </authorList>
    </citation>
    <scope>NUCLEOTIDE SEQUENCE</scope>
    <source>
        <strain evidence="2">DR4.4</strain>
    </source>
</reference>
<dbReference type="EMBL" id="JADWYS010000001">
    <property type="protein sequence ID" value="MBG9386518.1"/>
    <property type="molecule type" value="Genomic_DNA"/>
</dbReference>
<dbReference type="AlphaFoldDB" id="A0A931H0W4"/>
<feature type="chain" id="PRO_5037369751" description="DUF4124 domain-containing protein" evidence="1">
    <location>
        <begin position="23"/>
        <end position="172"/>
    </location>
</feature>
<sequence length="172" mass="18085">MNLTKSLLLCGLLAGASMQAMACYTVYDRAGRVAWQGDQPPVDMSLPLHQALGARFEAGSSMVFDASTSCPSVITASRLAPARVGSTLITDQRTAQAMNVPFKPMMGGLALVEPRDARMEPGVTVLPSQTFAQARSATQSMGAGPAIIRAPGSAMITELRDQPTAVSQFSPR</sequence>
<feature type="signal peptide" evidence="1">
    <location>
        <begin position="1"/>
        <end position="22"/>
    </location>
</feature>
<comment type="caution">
    <text evidence="2">The sequence shown here is derived from an EMBL/GenBank/DDBJ whole genome shotgun (WGS) entry which is preliminary data.</text>
</comment>
<proteinExistence type="predicted"/>
<evidence type="ECO:0000256" key="1">
    <source>
        <dbReference type="SAM" id="SignalP"/>
    </source>
</evidence>
<keyword evidence="1" id="KW-0732">Signal</keyword>
<organism evidence="2 3">
    <name type="scientific">Caenimonas aquaedulcis</name>
    <dbReference type="NCBI Taxonomy" id="2793270"/>
    <lineage>
        <taxon>Bacteria</taxon>
        <taxon>Pseudomonadati</taxon>
        <taxon>Pseudomonadota</taxon>
        <taxon>Betaproteobacteria</taxon>
        <taxon>Burkholderiales</taxon>
        <taxon>Comamonadaceae</taxon>
        <taxon>Caenimonas</taxon>
    </lineage>
</organism>
<dbReference type="RefSeq" id="WP_196984500.1">
    <property type="nucleotide sequence ID" value="NZ_JADWYS010000001.1"/>
</dbReference>
<accession>A0A931H0W4</accession>
<dbReference type="Proteomes" id="UP000651050">
    <property type="component" value="Unassembled WGS sequence"/>
</dbReference>
<name>A0A931H0W4_9BURK</name>
<evidence type="ECO:0000313" key="2">
    <source>
        <dbReference type="EMBL" id="MBG9386518.1"/>
    </source>
</evidence>
<keyword evidence="3" id="KW-1185">Reference proteome</keyword>
<evidence type="ECO:0008006" key="4">
    <source>
        <dbReference type="Google" id="ProtNLM"/>
    </source>
</evidence>
<evidence type="ECO:0000313" key="3">
    <source>
        <dbReference type="Proteomes" id="UP000651050"/>
    </source>
</evidence>
<protein>
    <recommendedName>
        <fullName evidence="4">DUF4124 domain-containing protein</fullName>
    </recommendedName>
</protein>
<gene>
    <name evidence="2" type="ORF">I5803_00650</name>
</gene>